<dbReference type="RefSeq" id="WP_344619732.1">
    <property type="nucleotide sequence ID" value="NZ_BAAARV010000110.1"/>
</dbReference>
<feature type="transmembrane region" description="Helical" evidence="1">
    <location>
        <begin position="38"/>
        <end position="58"/>
    </location>
</feature>
<dbReference type="EMBL" id="BAAARV010000110">
    <property type="protein sequence ID" value="GAA2388111.1"/>
    <property type="molecule type" value="Genomic_DNA"/>
</dbReference>
<protein>
    <submittedName>
        <fullName evidence="2">Uncharacterized protein</fullName>
    </submittedName>
</protein>
<feature type="transmembrane region" description="Helical" evidence="1">
    <location>
        <begin position="7"/>
        <end position="32"/>
    </location>
</feature>
<accession>A0ABP5UYB8</accession>
<sequence>MAWILRWRWVAAGVGLGLVAGAGLGLAVWTAWLLPGPWLFAMAGGLAGAAVAGVYFALRDTARLDGVKISVPNFTELSFTITGDRRRIAWTLFVEVATRTSTQPLADGTGSLREALTSLYGLFGCVRDTLEEAPPTRVDTAGPTVEYLAIALLNDVLRPFLSRWHPELLAWERANPAAAERDWPLNQPCRAELAAVQQRVAQYAMGFAELAEFTKDYGLKLLHAGAALGPAPDPARGIPAQQGPDDLA</sequence>
<reference evidence="3" key="1">
    <citation type="journal article" date="2019" name="Int. J. Syst. Evol. Microbiol.">
        <title>The Global Catalogue of Microorganisms (GCM) 10K type strain sequencing project: providing services to taxonomists for standard genome sequencing and annotation.</title>
        <authorList>
            <consortium name="The Broad Institute Genomics Platform"/>
            <consortium name="The Broad Institute Genome Sequencing Center for Infectious Disease"/>
            <person name="Wu L."/>
            <person name="Ma J."/>
        </authorList>
    </citation>
    <scope>NUCLEOTIDE SEQUENCE [LARGE SCALE GENOMIC DNA]</scope>
    <source>
        <strain evidence="3">JCM 3272</strain>
    </source>
</reference>
<evidence type="ECO:0000313" key="3">
    <source>
        <dbReference type="Proteomes" id="UP001501444"/>
    </source>
</evidence>
<keyword evidence="1" id="KW-0472">Membrane</keyword>
<proteinExistence type="predicted"/>
<keyword evidence="1" id="KW-0812">Transmembrane</keyword>
<organism evidence="2 3">
    <name type="scientific">Dactylosporangium salmoneum</name>
    <dbReference type="NCBI Taxonomy" id="53361"/>
    <lineage>
        <taxon>Bacteria</taxon>
        <taxon>Bacillati</taxon>
        <taxon>Actinomycetota</taxon>
        <taxon>Actinomycetes</taxon>
        <taxon>Micromonosporales</taxon>
        <taxon>Micromonosporaceae</taxon>
        <taxon>Dactylosporangium</taxon>
    </lineage>
</organism>
<name>A0ABP5UYB8_9ACTN</name>
<keyword evidence="1" id="KW-1133">Transmembrane helix</keyword>
<dbReference type="Proteomes" id="UP001501444">
    <property type="component" value="Unassembled WGS sequence"/>
</dbReference>
<evidence type="ECO:0000313" key="2">
    <source>
        <dbReference type="EMBL" id="GAA2388111.1"/>
    </source>
</evidence>
<gene>
    <name evidence="2" type="ORF">GCM10010170_099330</name>
</gene>
<keyword evidence="3" id="KW-1185">Reference proteome</keyword>
<comment type="caution">
    <text evidence="2">The sequence shown here is derived from an EMBL/GenBank/DDBJ whole genome shotgun (WGS) entry which is preliminary data.</text>
</comment>
<evidence type="ECO:0000256" key="1">
    <source>
        <dbReference type="SAM" id="Phobius"/>
    </source>
</evidence>